<dbReference type="OMA" id="RTEEWNK"/>
<accession>M3DB47</accession>
<protein>
    <submittedName>
        <fullName evidence="9">Cloroperoxidase</fullName>
    </submittedName>
</protein>
<reference evidence="9 10" key="1">
    <citation type="journal article" date="2012" name="PLoS Pathog.">
        <title>Diverse lifestyles and strategies of plant pathogenesis encoded in the genomes of eighteen Dothideomycetes fungi.</title>
        <authorList>
            <person name="Ohm R.A."/>
            <person name="Feau N."/>
            <person name="Henrissat B."/>
            <person name="Schoch C.L."/>
            <person name="Horwitz B.A."/>
            <person name="Barry K.W."/>
            <person name="Condon B.J."/>
            <person name="Copeland A.C."/>
            <person name="Dhillon B."/>
            <person name="Glaser F."/>
            <person name="Hesse C.N."/>
            <person name="Kosti I."/>
            <person name="LaButti K."/>
            <person name="Lindquist E.A."/>
            <person name="Lucas S."/>
            <person name="Salamov A.A."/>
            <person name="Bradshaw R.E."/>
            <person name="Ciuffetti L."/>
            <person name="Hamelin R.C."/>
            <person name="Kema G.H.J."/>
            <person name="Lawrence C."/>
            <person name="Scott J.A."/>
            <person name="Spatafora J.W."/>
            <person name="Turgeon B.G."/>
            <person name="de Wit P.J.G.M."/>
            <person name="Zhong S."/>
            <person name="Goodwin S.B."/>
            <person name="Grigoriev I.V."/>
        </authorList>
    </citation>
    <scope>NUCLEOTIDE SEQUENCE [LARGE SCALE GENOMIC DNA]</scope>
    <source>
        <strain evidence="9 10">SO2202</strain>
    </source>
</reference>
<evidence type="ECO:0000256" key="7">
    <source>
        <dbReference type="ARBA" id="ARBA00025795"/>
    </source>
</evidence>
<feature type="domain" description="Heme haloperoxidase family profile" evidence="8">
    <location>
        <begin position="10"/>
        <end position="258"/>
    </location>
</feature>
<keyword evidence="4" id="KW-0479">Metal-binding</keyword>
<dbReference type="PANTHER" id="PTHR33577:SF16">
    <property type="entry name" value="HEME HALOPEROXIDASE FAMILY PROFILE DOMAIN-CONTAINING PROTEIN"/>
    <property type="match status" value="1"/>
</dbReference>
<comment type="cofactor">
    <cofactor evidence="1">
        <name>heme b</name>
        <dbReference type="ChEBI" id="CHEBI:60344"/>
    </cofactor>
</comment>
<evidence type="ECO:0000256" key="3">
    <source>
        <dbReference type="ARBA" id="ARBA00022617"/>
    </source>
</evidence>
<dbReference type="Proteomes" id="UP000016931">
    <property type="component" value="Unassembled WGS sequence"/>
</dbReference>
<dbReference type="Gene3D" id="1.10.489.10">
    <property type="entry name" value="Chloroperoxidase-like"/>
    <property type="match status" value="1"/>
</dbReference>
<dbReference type="SUPFAM" id="SSF47571">
    <property type="entry name" value="Cloroperoxidase"/>
    <property type="match status" value="1"/>
</dbReference>
<organism evidence="9 10">
    <name type="scientific">Sphaerulina musiva (strain SO2202)</name>
    <name type="common">Poplar stem canker fungus</name>
    <name type="synonym">Septoria musiva</name>
    <dbReference type="NCBI Taxonomy" id="692275"/>
    <lineage>
        <taxon>Eukaryota</taxon>
        <taxon>Fungi</taxon>
        <taxon>Dikarya</taxon>
        <taxon>Ascomycota</taxon>
        <taxon>Pezizomycotina</taxon>
        <taxon>Dothideomycetes</taxon>
        <taxon>Dothideomycetidae</taxon>
        <taxon>Mycosphaerellales</taxon>
        <taxon>Mycosphaerellaceae</taxon>
        <taxon>Sphaerulina</taxon>
    </lineage>
</organism>
<dbReference type="InterPro" id="IPR036851">
    <property type="entry name" value="Chloroperoxidase-like_sf"/>
</dbReference>
<feature type="non-terminal residue" evidence="9">
    <location>
        <position position="363"/>
    </location>
</feature>
<dbReference type="HOGENOM" id="CLU_029871_3_2_1"/>
<evidence type="ECO:0000259" key="8">
    <source>
        <dbReference type="PROSITE" id="PS51405"/>
    </source>
</evidence>
<keyword evidence="6" id="KW-0408">Iron</keyword>
<dbReference type="GeneID" id="27907366"/>
<dbReference type="EMBL" id="KB456261">
    <property type="protein sequence ID" value="EMF15295.1"/>
    <property type="molecule type" value="Genomic_DNA"/>
</dbReference>
<keyword evidence="10" id="KW-1185">Reference proteome</keyword>
<evidence type="ECO:0000256" key="5">
    <source>
        <dbReference type="ARBA" id="ARBA00023002"/>
    </source>
</evidence>
<evidence type="ECO:0000313" key="10">
    <source>
        <dbReference type="Proteomes" id="UP000016931"/>
    </source>
</evidence>
<gene>
    <name evidence="9" type="ORF">SEPMUDRAFT_79828</name>
</gene>
<keyword evidence="2 9" id="KW-0575">Peroxidase</keyword>
<evidence type="ECO:0000256" key="6">
    <source>
        <dbReference type="ARBA" id="ARBA00023004"/>
    </source>
</evidence>
<name>M3DB47_SPHMS</name>
<dbReference type="eggNOG" id="ENOG502S6CG">
    <property type="taxonomic scope" value="Eukaryota"/>
</dbReference>
<evidence type="ECO:0000256" key="1">
    <source>
        <dbReference type="ARBA" id="ARBA00001970"/>
    </source>
</evidence>
<evidence type="ECO:0000313" key="9">
    <source>
        <dbReference type="EMBL" id="EMF15295.1"/>
    </source>
</evidence>
<dbReference type="PANTHER" id="PTHR33577">
    <property type="entry name" value="STERIGMATOCYSTIN BIOSYNTHESIS PEROXIDASE STCC-RELATED"/>
    <property type="match status" value="1"/>
</dbReference>
<dbReference type="PROSITE" id="PS51405">
    <property type="entry name" value="HEME_HALOPEROXIDASE"/>
    <property type="match status" value="1"/>
</dbReference>
<dbReference type="OrthoDB" id="407298at2759"/>
<evidence type="ECO:0000256" key="4">
    <source>
        <dbReference type="ARBA" id="ARBA00022723"/>
    </source>
</evidence>
<dbReference type="Pfam" id="PF01328">
    <property type="entry name" value="Peroxidase_2"/>
    <property type="match status" value="1"/>
</dbReference>
<dbReference type="InterPro" id="IPR000028">
    <property type="entry name" value="Chloroperoxidase"/>
</dbReference>
<dbReference type="AlphaFoldDB" id="M3DB47"/>
<sequence length="363" mass="39446">MGTFPLDTFEKYPWEPPGPNDQRGPCPAVNAMANHHIISHTGVVSTWELLRGAVNTFNLGFDMALLTVIAATLSGGDPVTWTLSIGGPDPRVEAPLGGLLGLLGQPQGLEHTHNLIEVDSSMTRNDIYDTGDAWTMNIDLFRQFYNSVPEGELFTHEAIVSASCLRWHQTVASSPNFYYGAGTGYFRNFAQMALLLWGNHSDGTLDGQLTHEIVYSLYGVTSDPEPFTYRFGHERIPDNWYRRPEPFDIAGHLQELLQWFGWCPALASIGGNLGQVNTFTPVDGDDLASGIGNASKLLEGNNFFCFILELLKAGSPSFTNEVYSSLFGIIGDLGCPQADALAGGAAADAPEYVSDMKSKYPGA</sequence>
<dbReference type="RefSeq" id="XP_016763416.1">
    <property type="nucleotide sequence ID" value="XM_016910229.1"/>
</dbReference>
<evidence type="ECO:0000256" key="2">
    <source>
        <dbReference type="ARBA" id="ARBA00022559"/>
    </source>
</evidence>
<dbReference type="GO" id="GO:0004601">
    <property type="term" value="F:peroxidase activity"/>
    <property type="evidence" value="ECO:0007669"/>
    <property type="project" value="UniProtKB-KW"/>
</dbReference>
<keyword evidence="5" id="KW-0560">Oxidoreductase</keyword>
<proteinExistence type="inferred from homology"/>
<comment type="similarity">
    <text evidence="7">Belongs to the chloroperoxidase family.</text>
</comment>
<dbReference type="GO" id="GO:0046872">
    <property type="term" value="F:metal ion binding"/>
    <property type="evidence" value="ECO:0007669"/>
    <property type="project" value="UniProtKB-KW"/>
</dbReference>
<keyword evidence="3" id="KW-0349">Heme</keyword>